<dbReference type="InterPro" id="IPR011050">
    <property type="entry name" value="Pectin_lyase_fold/virulence"/>
</dbReference>
<organism evidence="1 2">
    <name type="scientific">Blattamonas nauphoetae</name>
    <dbReference type="NCBI Taxonomy" id="2049346"/>
    <lineage>
        <taxon>Eukaryota</taxon>
        <taxon>Metamonada</taxon>
        <taxon>Preaxostyla</taxon>
        <taxon>Oxymonadida</taxon>
        <taxon>Blattamonas</taxon>
    </lineage>
</organism>
<evidence type="ECO:0000313" key="1">
    <source>
        <dbReference type="EMBL" id="KAK2958889.1"/>
    </source>
</evidence>
<dbReference type="Proteomes" id="UP001281761">
    <property type="component" value="Unassembled WGS sequence"/>
</dbReference>
<gene>
    <name evidence="1" type="ORF">BLNAU_6138</name>
</gene>
<dbReference type="SUPFAM" id="SSF51126">
    <property type="entry name" value="Pectin lyase-like"/>
    <property type="match status" value="5"/>
</dbReference>
<dbReference type="PANTHER" id="PTHR11319:SF35">
    <property type="entry name" value="OUTER MEMBRANE PROTEIN PMPC-RELATED"/>
    <property type="match status" value="1"/>
</dbReference>
<reference evidence="1 2" key="1">
    <citation type="journal article" date="2022" name="bioRxiv">
        <title>Genomics of Preaxostyla Flagellates Illuminates Evolutionary Transitions and the Path Towards Mitochondrial Loss.</title>
        <authorList>
            <person name="Novak L.V.F."/>
            <person name="Treitli S.C."/>
            <person name="Pyrih J."/>
            <person name="Halakuc P."/>
            <person name="Pipaliya S.V."/>
            <person name="Vacek V."/>
            <person name="Brzon O."/>
            <person name="Soukal P."/>
            <person name="Eme L."/>
            <person name="Dacks J.B."/>
            <person name="Karnkowska A."/>
            <person name="Elias M."/>
            <person name="Hampl V."/>
        </authorList>
    </citation>
    <scope>NUCLEOTIDE SEQUENCE [LARGE SCALE GENOMIC DNA]</scope>
    <source>
        <strain evidence="1">NAU3</strain>
        <tissue evidence="1">Gut</tissue>
    </source>
</reference>
<protein>
    <submittedName>
        <fullName evidence="1">Large repetitive protein</fullName>
    </submittedName>
</protein>
<accession>A0ABQ9Y590</accession>
<evidence type="ECO:0000313" key="2">
    <source>
        <dbReference type="Proteomes" id="UP001281761"/>
    </source>
</evidence>
<dbReference type="PANTHER" id="PTHR11319">
    <property type="entry name" value="G PROTEIN-COUPLED RECEPTOR-RELATED"/>
    <property type="match status" value="1"/>
</dbReference>
<dbReference type="SMART" id="SM00710">
    <property type="entry name" value="PbH1"/>
    <property type="match status" value="8"/>
</dbReference>
<name>A0ABQ9Y590_9EUKA</name>
<proteinExistence type="predicted"/>
<dbReference type="EMBL" id="JARBJD010000034">
    <property type="protein sequence ID" value="KAK2958889.1"/>
    <property type="molecule type" value="Genomic_DNA"/>
</dbReference>
<keyword evidence="2" id="KW-1185">Reference proteome</keyword>
<dbReference type="InterPro" id="IPR006626">
    <property type="entry name" value="PbH1"/>
</dbReference>
<comment type="caution">
    <text evidence="1">The sequence shown here is derived from an EMBL/GenBank/DDBJ whole genome shotgun (WGS) entry which is preliminary data.</text>
</comment>
<sequence length="3605" mass="372821">MQNCVLFINTPLSPSFVSHGGTLNQVDISIRSSDLSSHDTPFLSSGLFSRFNLISSTFSNLSTSLLANSKDGVWSDDVTDSGVIASSNFDRCDACCTGALYSSNRFRTLSTLNCSFSHFTLTNEVQQTLTETASFIGDVFASLTRNGEGGAIQFKPSDASAVLTVTNCAFTTCNSTSSFKGGAIHASNGKVVVAGTTFTECTGHSGGAIATTAAQLTVSDSAFYSCKAICLSWIEARGDRNFHAEAWTEENERVNGGGGAMWIELLSSYYLISACLFESCLAPSFGGGVVLWPYGCAAPTFFRMVNCMFLGTTVSTIKIERSGGQNVMIACNKFTANDYDGYLYFQSEFNNQDGILTKRLDSLFTDTTDTEAKNVQLGTSSYVYGATVESMDADVYVATSGSDVFNCGDQSNLCKTVTYAGNKVKANCKVIVAAGTYSSENGEETCILVNAKTVRIEGAGSSSTSVSFIKPTFFQTSNMKMTTGTISVSAISLTLNADSTDTWHLIEVDGSGSATLTDCILKGTRSAQNGRLVSIIGGSLAATGCEFNDIQSTLSTGAAIHADLASSSSLIILSSSFTNCKLGSESENVGAALFINLRDNAKYYYMRELTFAGGEANRAADIFISTPTLDKESEYLTKYKFEVSWQNNAADNLRIRCFSRDPSFKPQELGIPFYIAGQTELFVNSSKSDSEDCGWQDAPCQSVTYAGSQISLSGMTVFVMVSAYLKGTTDIAGSTIQPEHESDQATLQITAVSNLTITDTTTATISRIDFAFQTPLSSSTPLLSTSTGSFILQSCSFKSSGSVVAAQTLISVSATGSITTDGLRVADISFSSPAISVASSSISVGDVTFSSCSFTGTLPASLVSISPSSPSTLLSVGKVSFTSFSTTSSPSSSSELTLALISGPQTSTFAASTATLITSAAGSLTSNTAISFSGSSSSSAPLLKLSLGSTLSATVSNTKVVFPSSTNAGSTAALADTTSSSLSFSASTIDTSNLSGFFTSSIFAVPANTLSISFSSLSSFLSGSSKVMSVPLARVTGGSLSLSKVKLDTTILSSSFTSSVVVQSAGKVDISDSEFWSIASSASGSVISATLRTGASLSLSAVTFTSCTSTKDGGPLHVTVNGGTFSTSGTITFDQCSAAGNGNCLYLSNSNLVTLLEVGILNSFKPSLPNDNALFSSTQKERFFGYQSDTSLGSLLYYWYPHTTSATSTHIHSSGEDHSLCGLVSLPCQSISTALSHPNAQNTFSVDSPLTLSETVTVTQTATLTSSSSTAITVSSTGFISVASNELTLSNLMFTGPGSATSQSFVSVTSTGSLTVSSCSFTSFSSSTNGGALNVALTAGSLSITGTTFKKCSSSLNGGAIFVDLTSLSSPGSYSLSLVTFGTAAGEVNSCGGNGKGSDLFISVASGKTSLISSASLTGSYFTTPSGGSSSTFTTSEMSKYEFSEVDGSSGSILYLLHPYTGGQLFVDSESAADNDLCGNKYLACQTLPLGHSSSKDSSDGPKASVFLSTNVALSEAFSSEKTVLWTSSESSDKTISFASNDSILISSDHLSLSHLVLTVSADQYSKSFFTVSGGLLSVSDCEFKSIASSASGSAISATLGTGASLSLTSVAFTSCTSTADGGALHVTVNGGTFTTSGTITFDKCSATGNGNCLYLSNSNLVTLLEVGILNSFKPSLPNDNALFSSTQKERFFGYQSDTSLGSLLYYWYPHTTSATSTHIHSSGEDHSLCGLVSLPCQSISTALTHPNSKNTFSVDSPLTLSETVTVTQTATLTASSSTAITVSSTGSISVTSNTLTLSNLMFTGPGSATSQSFVTVSSTGSLSVSSCSFTSFSSSTNGGALNIALTTGSLSITGTTFKKCSSSLNGGAIFVDLTSLSSPGSYSLSSVAFGTADGDLNSCWGSGSDLFISVASGQTSLISFASLTEMSKYEFLEESGSSGSILYLLHPYTGGQLFVNSESAADNALCGHKYLACQTLPLGHSSSKDSSDGTEASVFLSTSVTLSDAFSSMQTVKWTSDPSSRKIITIAADVSIEISSGHLSLSHLILTVSAAPYSKSFFTVNGGSLSVSSCLFMSIESSASGSAISATLGSGTSLSLVSVIFTSCTSTANGGALQVTVSGGTFSTSGTIIFEGCSATGDGQSLYLSNSDLVSLLKVGTLDSIKPSLPENNALFSSTEKERFFGCQSDTSKGSLLHYWYPRTSNVFRVNSEGDEHPLCGIASLPCASLEYAHDSLAQSESELVLTSDIQLASQLDAKFEAETIKCEESLKKTLTIQSTGSVTVGSSAQKNMDYALTFSTVSFLFDTAARSSPFLHVSGGILVFAACIFGTSTATTTLPNNVVLVDRGTLTMTTSTIQNMSSSYPLLSLTGGQTTLTTLDTKSIALTQTTLISLSGADLAIASSTFNTITNTLGNGSILSATVPSGDTVIIEDGSATSCSTTGNGGAIFVRLAGNGRFEMKGTSGMSFSNCKSNSVPESAQGTTGNGNCVFLGLDDGAVNFSFGKVRFPSAASTENPAPFLFVESDDLETSITTTRFSFLLPFTFNETDYVKYHGMVTSEFTTHQSLVPYLNKLTEAYLSTAGSDAGKCGSDVTPCESLAKALTWLIVDTTDTESLPHYQVLLMNNGIHNTTIDMEEYILSVTTIDTLATQDLTTTGSSFILGDKATGDTTLALRNMHLKWTGAAGTFLDQSKGIVMLSACSLVIDDATTLFSSSALIVKGGTLTLSELTLNCNTLSTSPLLEMSGGKADISALLISNAQLASSLFTGSGDLTIKSSSFSSLSSSTSSSILFTLSTSSHKLHIGSAGTPVEFTSCSSSTDGGALNVALTAGSLSIESTSFKKCWSSLNGGAIFVDLTSLSSPGSYSLSSVTFGTAAADLNSCGQGGSDLFISVASYRTSLISSSSLRGSYFEAPFDGASTFASSEMSKYEFSEIDGSSGSILYLLHPYTGGQLFVDSESAADNALCGHSYLACKTLPLGHSSSKDSSDGPKASVFLSANVALSAVFSSSKTVIWTTDQSSKKTITLTTDDTITISSKLLSLAHLILTVSAGTFSKSFFTVNGGSLSVSDCEFKSIASSASGSAISATLGTETSLSLSAVAFTSCTSTADGGALSITLTTGSLSLQSTSFKKCSSSLNGGAIWMDLLGMSSPSQYSLIDTVFGTGADANHAARSGHHVYVIAKDLSEVIVASRWAGSFDTAEDEDLWGMDSESNEMSLLPILKSHVIAVGENGSDDADGTFASPFRTFHRCLESTKGQAGPFTVEIVKKATIGRSCSLASQPSTTVHVRGSGSSGDLLCTVSDESSESGTSISSGPTAMVLLSLQTLTFSQIVFSSFSAQKSVRFVFSLMSSSRLVLTSCSISSSAPLSVSLVSASSSSSFSAVALATSALSFVGKASLVVCGDRSRISIASSSFSSTSFDAGAFVWGSTRGDVSVEDTAFVGCGGREFGSLIRVKMAGCTASIKKCRFVSCSTVLSLSERGKRRIVGGGCVLVEMARQTPVPRSLPPSCADLSLSSFTSCSLINTDLPHSLSSSSQFVGGSAFAIVSHDNSGLVKLPKVALSNCTCEHFAGDGVFDGGVVVGEGQHVRTDRRGCVVDKCRLGSIVLH</sequence>